<accession>A0A6L6WZ36</accession>
<feature type="compositionally biased region" description="Pro residues" evidence="3">
    <location>
        <begin position="349"/>
        <end position="361"/>
    </location>
</feature>
<dbReference type="CDD" id="cd03137">
    <property type="entry name" value="GATase1_AraC_1"/>
    <property type="match status" value="1"/>
</dbReference>
<sequence>MPAPHHLVPGPGPARAHEPSHVAHPPQRIALLAFPGIRSFDVSVITEVWGTDRTDRGVPPFDLRRVAADPAPVPMRGGLALTPDRDLAWLDRLSGTDLLLVPGLDDHVTPAPPPVLAALRRAHARGVTVAALCGGAFTLAQAGLLDGRRAITHWNLVDLLRTHHPRVAVVPDALFIEDDNIWTAAGTAAGIDLCLHLVRVAHGSEAAATIARSMVTAPFRTGSQAQFIERPTPRADRDADALAAVREYALRHLQELLTVSDLAARAGMSARSFARHFTAATGTTPLRWLLDQRVAAAQKLLERTDLPMPEVARRAGFGSEITMRQHFASRLATSPRAYRAAFTGTAASAPPPTAAAPPPPMVTAGAGGSSPIAR</sequence>
<dbReference type="Gene3D" id="3.40.50.880">
    <property type="match status" value="1"/>
</dbReference>
<evidence type="ECO:0000313" key="6">
    <source>
        <dbReference type="Proteomes" id="UP000483802"/>
    </source>
</evidence>
<keyword evidence="2" id="KW-0804">Transcription</keyword>
<feature type="domain" description="HTH araC/xylS-type" evidence="4">
    <location>
        <begin position="243"/>
        <end position="341"/>
    </location>
</feature>
<keyword evidence="6" id="KW-1185">Reference proteome</keyword>
<dbReference type="InterPro" id="IPR009057">
    <property type="entry name" value="Homeodomain-like_sf"/>
</dbReference>
<evidence type="ECO:0000259" key="4">
    <source>
        <dbReference type="PROSITE" id="PS01124"/>
    </source>
</evidence>
<dbReference type="InterPro" id="IPR052158">
    <property type="entry name" value="INH-QAR"/>
</dbReference>
<dbReference type="SMART" id="SM00342">
    <property type="entry name" value="HTH_ARAC"/>
    <property type="match status" value="1"/>
</dbReference>
<keyword evidence="1" id="KW-0805">Transcription regulation</keyword>
<name>A0A6L6WZ36_9ACTN</name>
<dbReference type="GO" id="GO:0003700">
    <property type="term" value="F:DNA-binding transcription factor activity"/>
    <property type="evidence" value="ECO:0007669"/>
    <property type="project" value="InterPro"/>
</dbReference>
<organism evidence="5 6">
    <name type="scientific">Streptomyces typhae</name>
    <dbReference type="NCBI Taxonomy" id="2681492"/>
    <lineage>
        <taxon>Bacteria</taxon>
        <taxon>Bacillati</taxon>
        <taxon>Actinomycetota</taxon>
        <taxon>Actinomycetes</taxon>
        <taxon>Kitasatosporales</taxon>
        <taxon>Streptomycetaceae</taxon>
        <taxon>Streptomyces</taxon>
    </lineage>
</organism>
<evidence type="ECO:0000256" key="3">
    <source>
        <dbReference type="SAM" id="MobiDB-lite"/>
    </source>
</evidence>
<dbReference type="EMBL" id="WPNZ01000009">
    <property type="protein sequence ID" value="MVO86783.1"/>
    <property type="molecule type" value="Genomic_DNA"/>
</dbReference>
<dbReference type="Gene3D" id="1.10.10.60">
    <property type="entry name" value="Homeodomain-like"/>
    <property type="match status" value="1"/>
</dbReference>
<dbReference type="Pfam" id="PF01965">
    <property type="entry name" value="DJ-1_PfpI"/>
    <property type="match status" value="1"/>
</dbReference>
<evidence type="ECO:0000313" key="5">
    <source>
        <dbReference type="EMBL" id="MVO86783.1"/>
    </source>
</evidence>
<dbReference type="InterPro" id="IPR029062">
    <property type="entry name" value="Class_I_gatase-like"/>
</dbReference>
<dbReference type="PROSITE" id="PS01124">
    <property type="entry name" value="HTH_ARAC_FAMILY_2"/>
    <property type="match status" value="1"/>
</dbReference>
<feature type="region of interest" description="Disordered" evidence="3">
    <location>
        <begin position="347"/>
        <end position="374"/>
    </location>
</feature>
<protein>
    <submittedName>
        <fullName evidence="5">Helix-turn-helix domain-containing protein</fullName>
    </submittedName>
</protein>
<dbReference type="PANTHER" id="PTHR43130">
    <property type="entry name" value="ARAC-FAMILY TRANSCRIPTIONAL REGULATOR"/>
    <property type="match status" value="1"/>
</dbReference>
<feature type="region of interest" description="Disordered" evidence="3">
    <location>
        <begin position="1"/>
        <end position="22"/>
    </location>
</feature>
<proteinExistence type="predicted"/>
<dbReference type="GO" id="GO:0043565">
    <property type="term" value="F:sequence-specific DNA binding"/>
    <property type="evidence" value="ECO:0007669"/>
    <property type="project" value="InterPro"/>
</dbReference>
<evidence type="ECO:0000256" key="2">
    <source>
        <dbReference type="ARBA" id="ARBA00023163"/>
    </source>
</evidence>
<dbReference type="PANTHER" id="PTHR43130:SF3">
    <property type="entry name" value="HTH-TYPE TRANSCRIPTIONAL REGULATOR RV1931C"/>
    <property type="match status" value="1"/>
</dbReference>
<reference evidence="5 6" key="1">
    <citation type="submission" date="2019-11" db="EMBL/GenBank/DDBJ databases">
        <title>Streptomyces typhae sp. nov., a novel endophytic actinomycete isolated from the root of cattail pollen (Typha angustifolia L.).</title>
        <authorList>
            <person name="Peng C."/>
        </authorList>
    </citation>
    <scope>NUCLEOTIDE SEQUENCE [LARGE SCALE GENOMIC DNA]</scope>
    <source>
        <strain evidence="6">p1417</strain>
    </source>
</reference>
<dbReference type="InterPro" id="IPR018060">
    <property type="entry name" value="HTH_AraC"/>
</dbReference>
<dbReference type="Pfam" id="PF12833">
    <property type="entry name" value="HTH_18"/>
    <property type="match status" value="1"/>
</dbReference>
<dbReference type="InterPro" id="IPR002818">
    <property type="entry name" value="DJ-1/PfpI"/>
</dbReference>
<gene>
    <name evidence="5" type="ORF">GPA10_18975</name>
</gene>
<dbReference type="SUPFAM" id="SSF52317">
    <property type="entry name" value="Class I glutamine amidotransferase-like"/>
    <property type="match status" value="1"/>
</dbReference>
<dbReference type="Proteomes" id="UP000483802">
    <property type="component" value="Unassembled WGS sequence"/>
</dbReference>
<dbReference type="SUPFAM" id="SSF46689">
    <property type="entry name" value="Homeodomain-like"/>
    <property type="match status" value="2"/>
</dbReference>
<comment type="caution">
    <text evidence="5">The sequence shown here is derived from an EMBL/GenBank/DDBJ whole genome shotgun (WGS) entry which is preliminary data.</text>
</comment>
<dbReference type="AlphaFoldDB" id="A0A6L6WZ36"/>
<evidence type="ECO:0000256" key="1">
    <source>
        <dbReference type="ARBA" id="ARBA00023015"/>
    </source>
</evidence>